<dbReference type="SMART" id="SM01178">
    <property type="entry name" value="DUF4217"/>
    <property type="match status" value="1"/>
</dbReference>
<organism evidence="11 13">
    <name type="scientific">Plasmodiophora brassicae</name>
    <name type="common">Clubroot disease agent</name>
    <dbReference type="NCBI Taxonomy" id="37360"/>
    <lineage>
        <taxon>Eukaryota</taxon>
        <taxon>Sar</taxon>
        <taxon>Rhizaria</taxon>
        <taxon>Endomyxa</taxon>
        <taxon>Phytomyxea</taxon>
        <taxon>Plasmodiophorida</taxon>
        <taxon>Plasmodiophoridae</taxon>
        <taxon>Plasmodiophora</taxon>
    </lineage>
</organism>
<comment type="domain">
    <text evidence="7">The Q motif is unique to and characteristic of the DEAD box family of RNA helicases and controls ATP binding and hydrolysis.</text>
</comment>
<dbReference type="PANTHER" id="PTHR24031">
    <property type="entry name" value="RNA HELICASE"/>
    <property type="match status" value="1"/>
</dbReference>
<name>A0A0G4IKC7_PLABS</name>
<sequence length="641" mass="71044">MSSQFLRVCTFSRLATNLRVVYGSWPMGEPRYVGQPARTPWRSPQPAQWVATMPAPPSRRWDSVDPPLSPATLSAISTFEFEAMTPVQAATIPLFTKHHDVVVQACTGSGKTLSFLVPILEILLRRNGTWPARHVGAVVISPTRELAAQIFAVAQRLLAGVPDTVSPLHALLLVGGIHANREAETLAQSGANIVIATPGRLQSTIESNSLSLDLRTLEVLVLDEADRLLDMGFEASITAILRRLPKQRRTGLFSATQTSAVEGLIRAGLRNPSRIDVQVRRKDTTQATPLTLSNRYMVVEPDVKLAQLVALLSPQSPRRKIIVFVLTCALADYLGVVLSRLTSLKGRTIRALHGRMKPSSRTKLYAEFVADQDPCALLCTDLVARGCDVPDVDLIVQFDSPQDPDFFVHRVGRTARMGRSGDALLLVLPTETEYVDVLQVRGVPMDPTDEGPPSDGQGLTDEIRSLARSDRDVMEKGQRAFVSFVRGYKEHLCNYVFQLARLPLGRLAESFGLLFLPRMPEIHKASAAQTAGFDGPTDVDPDAIPYLEASREKQRQANLATKRAERAKAKLERERARAEALERTKAAVKARRKRKQSETQDRQAEWDDLASEVYEYKRLKRGKITMKQFEVLVGERAPNDE</sequence>
<feature type="compositionally biased region" description="Basic residues" evidence="8">
    <location>
        <begin position="586"/>
        <end position="595"/>
    </location>
</feature>
<keyword evidence="3 6" id="KW-0347">Helicase</keyword>
<reference evidence="11 13" key="1">
    <citation type="submission" date="2015-02" db="EMBL/GenBank/DDBJ databases">
        <authorList>
            <person name="Chooi Y.-H."/>
        </authorList>
    </citation>
    <scope>NUCLEOTIDE SEQUENCE [LARGE SCALE GENOMIC DNA]</scope>
    <source>
        <strain evidence="11">E3</strain>
    </source>
</reference>
<dbReference type="InterPro" id="IPR027417">
    <property type="entry name" value="P-loop_NTPase"/>
</dbReference>
<reference evidence="12 14" key="2">
    <citation type="submission" date="2018-03" db="EMBL/GenBank/DDBJ databases">
        <authorList>
            <person name="Fogelqvist J."/>
        </authorList>
    </citation>
    <scope>NUCLEOTIDE SEQUENCE [LARGE SCALE GENOMIC DNA]</scope>
</reference>
<dbReference type="OMA" id="AYKEHEC"/>
<evidence type="ECO:0000256" key="6">
    <source>
        <dbReference type="RuleBase" id="RU000492"/>
    </source>
</evidence>
<dbReference type="InterPro" id="IPR000629">
    <property type="entry name" value="RNA-helicase_DEAD-box_CS"/>
</dbReference>
<keyword evidence="2 6" id="KW-0378">Hydrolase</keyword>
<feature type="compositionally biased region" description="Basic and acidic residues" evidence="8">
    <location>
        <begin position="596"/>
        <end position="605"/>
    </location>
</feature>
<comment type="function">
    <text evidence="7">RNA helicase.</text>
</comment>
<dbReference type="InterPro" id="IPR011545">
    <property type="entry name" value="DEAD/DEAH_box_helicase_dom"/>
</dbReference>
<dbReference type="EMBL" id="CDSF01000024">
    <property type="protein sequence ID" value="CEO95537.1"/>
    <property type="molecule type" value="Genomic_DNA"/>
</dbReference>
<evidence type="ECO:0000256" key="2">
    <source>
        <dbReference type="ARBA" id="ARBA00022801"/>
    </source>
</evidence>
<dbReference type="GO" id="GO:0016787">
    <property type="term" value="F:hydrolase activity"/>
    <property type="evidence" value="ECO:0007669"/>
    <property type="project" value="UniProtKB-KW"/>
</dbReference>
<dbReference type="EC" id="3.6.4.13" evidence="7"/>
<comment type="catalytic activity">
    <reaction evidence="7">
        <text>ATP + H2O = ADP + phosphate + H(+)</text>
        <dbReference type="Rhea" id="RHEA:13065"/>
        <dbReference type="ChEBI" id="CHEBI:15377"/>
        <dbReference type="ChEBI" id="CHEBI:15378"/>
        <dbReference type="ChEBI" id="CHEBI:30616"/>
        <dbReference type="ChEBI" id="CHEBI:43474"/>
        <dbReference type="ChEBI" id="CHEBI:456216"/>
        <dbReference type="EC" id="3.6.4.13"/>
    </reaction>
</comment>
<dbReference type="PROSITE" id="PS51194">
    <property type="entry name" value="HELICASE_CTER"/>
    <property type="match status" value="1"/>
</dbReference>
<dbReference type="SMART" id="SM00490">
    <property type="entry name" value="HELICc"/>
    <property type="match status" value="1"/>
</dbReference>
<accession>A0A0G4IKC7</accession>
<dbReference type="GO" id="GO:0003723">
    <property type="term" value="F:RNA binding"/>
    <property type="evidence" value="ECO:0007669"/>
    <property type="project" value="UniProtKB-UniRule"/>
</dbReference>
<evidence type="ECO:0000256" key="1">
    <source>
        <dbReference type="ARBA" id="ARBA00022741"/>
    </source>
</evidence>
<dbReference type="InterPro" id="IPR014001">
    <property type="entry name" value="Helicase_ATP-bd"/>
</dbReference>
<keyword evidence="13" id="KW-1185">Reference proteome</keyword>
<evidence type="ECO:0000313" key="14">
    <source>
        <dbReference type="Proteomes" id="UP000290189"/>
    </source>
</evidence>
<proteinExistence type="inferred from homology"/>
<dbReference type="Pfam" id="PF13959">
    <property type="entry name" value="CTE_SPB4"/>
    <property type="match status" value="1"/>
</dbReference>
<evidence type="ECO:0000256" key="5">
    <source>
        <dbReference type="ARBA" id="ARBA00022884"/>
    </source>
</evidence>
<keyword evidence="5 7" id="KW-0694">RNA-binding</keyword>
<evidence type="ECO:0000256" key="4">
    <source>
        <dbReference type="ARBA" id="ARBA00022840"/>
    </source>
</evidence>
<feature type="domain" description="Helicase C-terminal" evidence="10">
    <location>
        <begin position="304"/>
        <end position="467"/>
    </location>
</feature>
<evidence type="ECO:0000259" key="10">
    <source>
        <dbReference type="PROSITE" id="PS51194"/>
    </source>
</evidence>
<dbReference type="Proteomes" id="UP000039324">
    <property type="component" value="Unassembled WGS sequence"/>
</dbReference>
<gene>
    <name evidence="11" type="ORF">PBRA_004263</name>
    <name evidence="12" type="ORF">PLBR_LOCUS7626</name>
</gene>
<evidence type="ECO:0000256" key="7">
    <source>
        <dbReference type="RuleBase" id="RU365068"/>
    </source>
</evidence>
<dbReference type="GO" id="GO:0005524">
    <property type="term" value="F:ATP binding"/>
    <property type="evidence" value="ECO:0007669"/>
    <property type="project" value="UniProtKB-UniRule"/>
</dbReference>
<protein>
    <recommendedName>
        <fullName evidence="7">ATP-dependent RNA helicase</fullName>
        <ecNumber evidence="7">3.6.4.13</ecNumber>
    </recommendedName>
</protein>
<evidence type="ECO:0000256" key="3">
    <source>
        <dbReference type="ARBA" id="ARBA00022806"/>
    </source>
</evidence>
<keyword evidence="4 6" id="KW-0067">ATP-binding</keyword>
<evidence type="ECO:0000256" key="8">
    <source>
        <dbReference type="SAM" id="MobiDB-lite"/>
    </source>
</evidence>
<dbReference type="InterPro" id="IPR025313">
    <property type="entry name" value="SPB4-like_CTE"/>
</dbReference>
<dbReference type="PROSITE" id="PS51192">
    <property type="entry name" value="HELICASE_ATP_BIND_1"/>
    <property type="match status" value="1"/>
</dbReference>
<dbReference type="CDD" id="cd18787">
    <property type="entry name" value="SF2_C_DEAD"/>
    <property type="match status" value="1"/>
</dbReference>
<dbReference type="Gene3D" id="3.40.50.300">
    <property type="entry name" value="P-loop containing nucleotide triphosphate hydrolases"/>
    <property type="match status" value="2"/>
</dbReference>
<evidence type="ECO:0000313" key="11">
    <source>
        <dbReference type="EMBL" id="CEO95537.1"/>
    </source>
</evidence>
<dbReference type="SUPFAM" id="SSF52540">
    <property type="entry name" value="P-loop containing nucleoside triphosphate hydrolases"/>
    <property type="match status" value="2"/>
</dbReference>
<dbReference type="CDD" id="cd17960">
    <property type="entry name" value="DEADc_DDX55"/>
    <property type="match status" value="1"/>
</dbReference>
<dbReference type="AlphaFoldDB" id="A0A0G4IKC7"/>
<dbReference type="STRING" id="37360.A0A0G4IKC7"/>
<dbReference type="EMBL" id="OVEO01000014">
    <property type="protein sequence ID" value="SPR00411.1"/>
    <property type="molecule type" value="Genomic_DNA"/>
</dbReference>
<feature type="region of interest" description="Disordered" evidence="8">
    <location>
        <begin position="582"/>
        <end position="606"/>
    </location>
</feature>
<dbReference type="SMART" id="SM00487">
    <property type="entry name" value="DEXDc"/>
    <property type="match status" value="1"/>
</dbReference>
<dbReference type="Pfam" id="PF00271">
    <property type="entry name" value="Helicase_C"/>
    <property type="match status" value="1"/>
</dbReference>
<dbReference type="InterPro" id="IPR001650">
    <property type="entry name" value="Helicase_C-like"/>
</dbReference>
<feature type="domain" description="Helicase ATP-binding" evidence="9">
    <location>
        <begin position="92"/>
        <end position="275"/>
    </location>
</feature>
<dbReference type="Pfam" id="PF00270">
    <property type="entry name" value="DEAD"/>
    <property type="match status" value="1"/>
</dbReference>
<evidence type="ECO:0000313" key="12">
    <source>
        <dbReference type="EMBL" id="SPR00411.1"/>
    </source>
</evidence>
<evidence type="ECO:0000259" key="9">
    <source>
        <dbReference type="PROSITE" id="PS51192"/>
    </source>
</evidence>
<keyword evidence="12" id="KW-0496">Mitochondrion</keyword>
<dbReference type="OrthoDB" id="7396459at2759"/>
<dbReference type="Proteomes" id="UP000290189">
    <property type="component" value="Unassembled WGS sequence"/>
</dbReference>
<keyword evidence="1 6" id="KW-0547">Nucleotide-binding</keyword>
<dbReference type="PROSITE" id="PS00039">
    <property type="entry name" value="DEAD_ATP_HELICASE"/>
    <property type="match status" value="1"/>
</dbReference>
<comment type="similarity">
    <text evidence="6">Belongs to the DEAD box helicase family.</text>
</comment>
<dbReference type="GO" id="GO:0003724">
    <property type="term" value="F:RNA helicase activity"/>
    <property type="evidence" value="ECO:0007669"/>
    <property type="project" value="UniProtKB-EC"/>
</dbReference>
<evidence type="ECO:0000313" key="13">
    <source>
        <dbReference type="Proteomes" id="UP000039324"/>
    </source>
</evidence>
<geneLocation type="mitochondrion" evidence="12"/>